<dbReference type="Pfam" id="PF00005">
    <property type="entry name" value="ABC_tran"/>
    <property type="match status" value="2"/>
</dbReference>
<dbReference type="SUPFAM" id="SSF90123">
    <property type="entry name" value="ABC transporter transmembrane region"/>
    <property type="match status" value="2"/>
</dbReference>
<accession>A0A9W8IKX7</accession>
<feature type="domain" description="ABC transporter" evidence="13">
    <location>
        <begin position="632"/>
        <end position="856"/>
    </location>
</feature>
<dbReference type="InterPro" id="IPR017871">
    <property type="entry name" value="ABC_transporter-like_CS"/>
</dbReference>
<keyword evidence="8" id="KW-0067">ATP-binding</keyword>
<protein>
    <recommendedName>
        <fullName evidence="17">P-loop containing nucleoside triphosphate hydrolase protein</fullName>
    </recommendedName>
</protein>
<dbReference type="SUPFAM" id="SSF52540">
    <property type="entry name" value="P-loop containing nucleoside triphosphate hydrolases"/>
    <property type="match status" value="2"/>
</dbReference>
<dbReference type="InterPro" id="IPR003593">
    <property type="entry name" value="AAA+_ATPase"/>
</dbReference>
<comment type="similarity">
    <text evidence="2">Belongs to the ABC transporter superfamily. ABCC family. Conjugate transporter (TC 3.A.1.208) subfamily.</text>
</comment>
<dbReference type="FunFam" id="1.20.1560.10:FF:000020">
    <property type="entry name" value="ABC metal ion transporter"/>
    <property type="match status" value="1"/>
</dbReference>
<feature type="transmembrane region" description="Helical" evidence="12">
    <location>
        <begin position="1089"/>
        <end position="1117"/>
    </location>
</feature>
<feature type="transmembrane region" description="Helical" evidence="12">
    <location>
        <begin position="555"/>
        <end position="577"/>
    </location>
</feature>
<reference evidence="15" key="1">
    <citation type="submission" date="2022-07" db="EMBL/GenBank/DDBJ databases">
        <title>Phylogenomic reconstructions and comparative analyses of Kickxellomycotina fungi.</title>
        <authorList>
            <person name="Reynolds N.K."/>
            <person name="Stajich J.E."/>
            <person name="Barry K."/>
            <person name="Grigoriev I.V."/>
            <person name="Crous P."/>
            <person name="Smith M.E."/>
        </authorList>
    </citation>
    <scope>NUCLEOTIDE SEQUENCE</scope>
    <source>
        <strain evidence="15">RSA 476</strain>
    </source>
</reference>
<proteinExistence type="inferred from homology"/>
<evidence type="ECO:0000256" key="10">
    <source>
        <dbReference type="ARBA" id="ARBA00022989"/>
    </source>
</evidence>
<evidence type="ECO:0000259" key="14">
    <source>
        <dbReference type="PROSITE" id="PS50929"/>
    </source>
</evidence>
<dbReference type="GO" id="GO:0005524">
    <property type="term" value="F:ATP binding"/>
    <property type="evidence" value="ECO:0007669"/>
    <property type="project" value="UniProtKB-KW"/>
</dbReference>
<feature type="domain" description="ABC transmembrane type-1" evidence="14">
    <location>
        <begin position="293"/>
        <end position="582"/>
    </location>
</feature>
<evidence type="ECO:0000313" key="16">
    <source>
        <dbReference type="Proteomes" id="UP001140074"/>
    </source>
</evidence>
<keyword evidence="9" id="KW-1278">Translocase</keyword>
<evidence type="ECO:0000256" key="8">
    <source>
        <dbReference type="ARBA" id="ARBA00022840"/>
    </source>
</evidence>
<evidence type="ECO:0000256" key="4">
    <source>
        <dbReference type="ARBA" id="ARBA00022554"/>
    </source>
</evidence>
<dbReference type="PROSITE" id="PS00211">
    <property type="entry name" value="ABC_TRANSPORTER_1"/>
    <property type="match status" value="2"/>
</dbReference>
<feature type="transmembrane region" description="Helical" evidence="12">
    <location>
        <begin position="954"/>
        <end position="978"/>
    </location>
</feature>
<keyword evidence="4" id="KW-0926">Vacuole</keyword>
<dbReference type="PROSITE" id="PS50929">
    <property type="entry name" value="ABC_TM1F"/>
    <property type="match status" value="2"/>
</dbReference>
<keyword evidence="11 12" id="KW-0472">Membrane</keyword>
<gene>
    <name evidence="15" type="ORF">GGH94_003002</name>
</gene>
<dbReference type="CDD" id="cd03250">
    <property type="entry name" value="ABCC_MRP_domain1"/>
    <property type="match status" value="1"/>
</dbReference>
<evidence type="ECO:0008006" key="17">
    <source>
        <dbReference type="Google" id="ProtNLM"/>
    </source>
</evidence>
<dbReference type="InterPro" id="IPR011527">
    <property type="entry name" value="ABC1_TM_dom"/>
</dbReference>
<evidence type="ECO:0000313" key="15">
    <source>
        <dbReference type="EMBL" id="KAJ2864338.1"/>
    </source>
</evidence>
<evidence type="ECO:0000256" key="12">
    <source>
        <dbReference type="SAM" id="Phobius"/>
    </source>
</evidence>
<dbReference type="FunFam" id="3.40.50.300:FF:000450">
    <property type="entry name" value="ABC transporter C family member 2"/>
    <property type="match status" value="1"/>
</dbReference>
<keyword evidence="5 12" id="KW-0812">Transmembrane</keyword>
<feature type="transmembrane region" description="Helical" evidence="12">
    <location>
        <begin position="433"/>
        <end position="454"/>
    </location>
</feature>
<dbReference type="PROSITE" id="PS50893">
    <property type="entry name" value="ABC_TRANSPORTER_2"/>
    <property type="match status" value="2"/>
</dbReference>
<evidence type="ECO:0000259" key="13">
    <source>
        <dbReference type="PROSITE" id="PS50893"/>
    </source>
</evidence>
<dbReference type="GO" id="GO:0000329">
    <property type="term" value="C:fungal-type vacuole membrane"/>
    <property type="evidence" value="ECO:0007669"/>
    <property type="project" value="UniProtKB-ARBA"/>
</dbReference>
<feature type="transmembrane region" description="Helical" evidence="12">
    <location>
        <begin position="168"/>
        <end position="186"/>
    </location>
</feature>
<feature type="transmembrane region" description="Helical" evidence="12">
    <location>
        <begin position="1193"/>
        <end position="1213"/>
    </location>
</feature>
<comment type="caution">
    <text evidence="15">The sequence shown here is derived from an EMBL/GenBank/DDBJ whole genome shotgun (WGS) entry which is preliminary data.</text>
</comment>
<feature type="domain" description="ABC transmembrane type-1" evidence="14">
    <location>
        <begin position="958"/>
        <end position="1246"/>
    </location>
</feature>
<dbReference type="InterPro" id="IPR056227">
    <property type="entry name" value="TMD0_ABC"/>
</dbReference>
<keyword evidence="10 12" id="KW-1133">Transmembrane helix</keyword>
<dbReference type="Pfam" id="PF00664">
    <property type="entry name" value="ABC_membrane"/>
    <property type="match status" value="2"/>
</dbReference>
<dbReference type="PANTHER" id="PTHR24223">
    <property type="entry name" value="ATP-BINDING CASSETTE SUB-FAMILY C"/>
    <property type="match status" value="1"/>
</dbReference>
<sequence length="1522" mass="169921">MRLSRYCPTDEGWGPWSLARELDLTPCFEHGVMTPVLNMLFVGLALYRLKRLQVLYALPNFYTKRWVYWVKLALASAIASAAAVELLLTATMSPLSGLFNVFTTGQLIQTTAYVIAIRLHYYEQTRAHKSSGILLLFWLATILMSLVTLRTDHGARYPPFVTYSSVRVMRYAMLLYVTSLFCVELWPRKLSEYVLAEDGDDDVVSASRFGVRAPKDDANIFSQLTFSWLSPLFKMGQSKQISEDDLWEIPSSCLPTNIAQIFGANWQHELNQRVHRTPSLSRALWRTAGPYFILGGVFKLMQDILTLLKPVLLSLLLGFVASHTTDSPQPMSYGYFYACCMLVLQNIQTIVLHQSLQVGTDTGLKVRSSLTTAIYRKAMRLSNETRQEYTTGNISTLYSVDVDRIGAVTDYAHILWSGPLQISMVVYMLYNTLGWSVFAGVAIMVVSIPLNGWISRRMRVLQSEQMKNKDRRTTMISEVLSGVRVIKLYAWERSFISRIQHVRESLELVSLSKYGRMIALTSVSMTTVPFLVSFTTFLIYSVFDGASRGPLTAQLVFVSLALFNLLRFPLTMIPIVISTIVNANVAMGRVHKLLTSDELDLESVTRLESVRRSNRGPSSQTGSDNDDKCVAVQVADGSFRWSSKDSVLLDNINFCVLSGEHLAIVGRVGSGKSSLLSALLGDMRKENGDVTVCGQVAYVPQQPWIMNATLRSNILFGLKYDEAFYNRVIDACALRPDLDMLTAGDMTEIGEKGINLSGGQKARVSLARAVYARADIYILDDPLSAVDAHVARHLFDRVLGPAGLLKSRCRIHATNAIQFIGKCDSVLMLQDGLVAEYGAVNDLMEKRALVYSLIQEYGVSEPTSLATSRQITPSGSTVNLATAQMACDIGDSDIQRRRSTLNSMPPISIAPAHRAGQLRATADSGQGTLIMKEVSAAGKVSIATYMDYFRASTWSSWALFAAGMTLSQGFLVLSNIWLKVWSSANDTRMRDGTLESHGVLYYIAIYGMLGLISAVFSYTQSIVLWSVCAVRCGRATHRNMLDAVLRSPMSFFDTTPLGRVLQRFSKDQTSVDEVIPRTFGSWLQNLVSIVFSLAVIMYLMPAFGLMIIPTVLFFFYLKNHFLETSRMLKRLLSTTRSPIYSSFEETLAGVSTIRAFGKSDSFIAENLQRLTANHRCAYLLLAMNRWLAIRQEIVSALIIFVTAMLGVISLLYGKADVGVIGLSLSYALQNTQQINWMLRMEGDLENSMCDYVRVQEYEQLTPEAPDVIEDNRPERSWPEQGMVEFKNYSTRYREGLDLVLKGISFAVKPREKVGIVGRTGAGKSSLTLALFRIIEAAEGQILLDGEDIAQYGLFDVRSKLSIIPQDPVLFAGTVRENLDPFNTYSDQDIWRALEHARLADFIRTKDERLEFVVTQGGENFSLGQRQLICLARALLKHAKVLVLDEATAAIDPESDAIIQDSIRKEFKDCTVLTIAHRLNTIIDSDRILVLDEGQVAEFDTPDALLAKEDGLFKQLWARANEN</sequence>
<evidence type="ECO:0000256" key="7">
    <source>
        <dbReference type="ARBA" id="ARBA00022741"/>
    </source>
</evidence>
<keyword evidence="3" id="KW-0813">Transport</keyword>
<dbReference type="CDD" id="cd18603">
    <property type="entry name" value="ABC_6TM_MRP1_2_3_6_D2_like"/>
    <property type="match status" value="1"/>
</dbReference>
<evidence type="ECO:0000256" key="6">
    <source>
        <dbReference type="ARBA" id="ARBA00022737"/>
    </source>
</evidence>
<dbReference type="SMART" id="SM00382">
    <property type="entry name" value="AAA"/>
    <property type="match status" value="2"/>
</dbReference>
<feature type="transmembrane region" description="Helical" evidence="12">
    <location>
        <begin position="68"/>
        <end position="92"/>
    </location>
</feature>
<keyword evidence="7" id="KW-0547">Nucleotide-binding</keyword>
<feature type="transmembrane region" description="Helical" evidence="12">
    <location>
        <begin position="517"/>
        <end position="543"/>
    </location>
</feature>
<dbReference type="GO" id="GO:0016887">
    <property type="term" value="F:ATP hydrolysis activity"/>
    <property type="evidence" value="ECO:0007669"/>
    <property type="project" value="InterPro"/>
</dbReference>
<dbReference type="FunFam" id="3.40.50.300:FF:000074">
    <property type="entry name" value="Multidrug resistance-associated protein 5 isoform 1"/>
    <property type="match status" value="1"/>
</dbReference>
<evidence type="ECO:0000256" key="1">
    <source>
        <dbReference type="ARBA" id="ARBA00004128"/>
    </source>
</evidence>
<dbReference type="InterPro" id="IPR027417">
    <property type="entry name" value="P-loop_NTPase"/>
</dbReference>
<dbReference type="FunFam" id="1.20.1560.10:FF:000010">
    <property type="entry name" value="Multidrug resistance-associated ABC transporter"/>
    <property type="match status" value="1"/>
</dbReference>
<dbReference type="InterPro" id="IPR036640">
    <property type="entry name" value="ABC1_TM_sf"/>
</dbReference>
<dbReference type="Proteomes" id="UP001140074">
    <property type="component" value="Unassembled WGS sequence"/>
</dbReference>
<name>A0A9W8IKX7_9FUNG</name>
<keyword evidence="6" id="KW-0677">Repeat</keyword>
<feature type="transmembrane region" description="Helical" evidence="12">
    <location>
        <begin position="999"/>
        <end position="1018"/>
    </location>
</feature>
<dbReference type="Gene3D" id="1.20.1560.10">
    <property type="entry name" value="ABC transporter type 1, transmembrane domain"/>
    <property type="match status" value="2"/>
</dbReference>
<dbReference type="CDD" id="cd18595">
    <property type="entry name" value="ABC_6TM_MRP1_2_3_6_D1_like"/>
    <property type="match status" value="1"/>
</dbReference>
<feature type="transmembrane region" description="Helical" evidence="12">
    <location>
        <begin position="131"/>
        <end position="148"/>
    </location>
</feature>
<dbReference type="Gene3D" id="3.40.50.300">
    <property type="entry name" value="P-loop containing nucleotide triphosphate hydrolases"/>
    <property type="match status" value="2"/>
</dbReference>
<dbReference type="InterPro" id="IPR050173">
    <property type="entry name" value="ABC_transporter_C-like"/>
</dbReference>
<keyword evidence="16" id="KW-1185">Reference proteome</keyword>
<feature type="transmembrane region" description="Helical" evidence="12">
    <location>
        <begin position="98"/>
        <end position="119"/>
    </location>
</feature>
<dbReference type="EMBL" id="JANBUY010000091">
    <property type="protein sequence ID" value="KAJ2864338.1"/>
    <property type="molecule type" value="Genomic_DNA"/>
</dbReference>
<dbReference type="PANTHER" id="PTHR24223:SF443">
    <property type="entry name" value="MULTIDRUG-RESISTANCE LIKE PROTEIN 1, ISOFORM I"/>
    <property type="match status" value="1"/>
</dbReference>
<dbReference type="CDD" id="cd03244">
    <property type="entry name" value="ABCC_MRP_domain2"/>
    <property type="match status" value="1"/>
</dbReference>
<comment type="subcellular location">
    <subcellularLocation>
        <location evidence="1">Vacuole membrane</location>
        <topology evidence="1">Multi-pass membrane protein</topology>
    </subcellularLocation>
</comment>
<evidence type="ECO:0000256" key="5">
    <source>
        <dbReference type="ARBA" id="ARBA00022692"/>
    </source>
</evidence>
<organism evidence="15 16">
    <name type="scientific">Coemansia aciculifera</name>
    <dbReference type="NCBI Taxonomy" id="417176"/>
    <lineage>
        <taxon>Eukaryota</taxon>
        <taxon>Fungi</taxon>
        <taxon>Fungi incertae sedis</taxon>
        <taxon>Zoopagomycota</taxon>
        <taxon>Kickxellomycotina</taxon>
        <taxon>Kickxellomycetes</taxon>
        <taxon>Kickxellales</taxon>
        <taxon>Kickxellaceae</taxon>
        <taxon>Coemansia</taxon>
    </lineage>
</organism>
<dbReference type="InterPro" id="IPR003439">
    <property type="entry name" value="ABC_transporter-like_ATP-bd"/>
</dbReference>
<dbReference type="Pfam" id="PF24357">
    <property type="entry name" value="TMD0_ABC"/>
    <property type="match status" value="1"/>
</dbReference>
<evidence type="ECO:0000256" key="2">
    <source>
        <dbReference type="ARBA" id="ARBA00009726"/>
    </source>
</evidence>
<feature type="domain" description="ABC transporter" evidence="13">
    <location>
        <begin position="1283"/>
        <end position="1517"/>
    </location>
</feature>
<dbReference type="GO" id="GO:0140359">
    <property type="term" value="F:ABC-type transporter activity"/>
    <property type="evidence" value="ECO:0007669"/>
    <property type="project" value="InterPro"/>
</dbReference>
<evidence type="ECO:0000256" key="11">
    <source>
        <dbReference type="ARBA" id="ARBA00023136"/>
    </source>
</evidence>
<evidence type="ECO:0000256" key="3">
    <source>
        <dbReference type="ARBA" id="ARBA00022448"/>
    </source>
</evidence>
<evidence type="ECO:0000256" key="9">
    <source>
        <dbReference type="ARBA" id="ARBA00022967"/>
    </source>
</evidence>